<dbReference type="Proteomes" id="UP000015104">
    <property type="component" value="Unassembled WGS sequence"/>
</dbReference>
<dbReference type="GO" id="GO:0032979">
    <property type="term" value="P:protein insertion into mitochondrial inner membrane from matrix"/>
    <property type="evidence" value="ECO:0007669"/>
    <property type="project" value="TreeGrafter"/>
</dbReference>
<comment type="subcellular location">
    <subcellularLocation>
        <location evidence="1">Membrane</location>
        <topology evidence="1">Multi-pass membrane protein</topology>
    </subcellularLocation>
</comment>
<dbReference type="eggNOG" id="KOG1239">
    <property type="taxonomic scope" value="Eukaryota"/>
</dbReference>
<evidence type="ECO:0000256" key="1">
    <source>
        <dbReference type="ARBA" id="ARBA00004141"/>
    </source>
</evidence>
<dbReference type="PANTHER" id="PTHR12428:SF66">
    <property type="entry name" value="MITOCHONDRIAL INNER MEMBRANE PROTEIN OXA1L"/>
    <property type="match status" value="1"/>
</dbReference>
<protein>
    <recommendedName>
        <fullName evidence="8">Mitochondrial inner membrane protein OXA1L</fullName>
    </recommendedName>
</protein>
<dbReference type="AlphaFoldDB" id="T1JV87"/>
<keyword evidence="4 5" id="KW-0472">Membrane</keyword>
<evidence type="ECO:0008006" key="8">
    <source>
        <dbReference type="Google" id="ProtNLM"/>
    </source>
</evidence>
<evidence type="ECO:0000313" key="7">
    <source>
        <dbReference type="Proteomes" id="UP000015104"/>
    </source>
</evidence>
<evidence type="ECO:0000313" key="6">
    <source>
        <dbReference type="EnsemblMetazoa" id="tetur02g03710.1"/>
    </source>
</evidence>
<dbReference type="EnsemblMetazoa" id="tetur02g03710.1">
    <property type="protein sequence ID" value="tetur02g03710.1"/>
    <property type="gene ID" value="tetur02g03710"/>
</dbReference>
<evidence type="ECO:0000256" key="3">
    <source>
        <dbReference type="ARBA" id="ARBA00022989"/>
    </source>
</evidence>
<evidence type="ECO:0000256" key="2">
    <source>
        <dbReference type="ARBA" id="ARBA00022692"/>
    </source>
</evidence>
<feature type="transmembrane region" description="Helical" evidence="5">
    <location>
        <begin position="62"/>
        <end position="80"/>
    </location>
</feature>
<organism evidence="6 7">
    <name type="scientific">Tetranychus urticae</name>
    <name type="common">Two-spotted spider mite</name>
    <dbReference type="NCBI Taxonomy" id="32264"/>
    <lineage>
        <taxon>Eukaryota</taxon>
        <taxon>Metazoa</taxon>
        <taxon>Ecdysozoa</taxon>
        <taxon>Arthropoda</taxon>
        <taxon>Chelicerata</taxon>
        <taxon>Arachnida</taxon>
        <taxon>Acari</taxon>
        <taxon>Acariformes</taxon>
        <taxon>Trombidiformes</taxon>
        <taxon>Prostigmata</taxon>
        <taxon>Eleutherengona</taxon>
        <taxon>Raphignathae</taxon>
        <taxon>Tetranychoidea</taxon>
        <taxon>Tetranychidae</taxon>
        <taxon>Tetranychus</taxon>
    </lineage>
</organism>
<dbReference type="GO" id="GO:0005743">
    <property type="term" value="C:mitochondrial inner membrane"/>
    <property type="evidence" value="ECO:0007669"/>
    <property type="project" value="TreeGrafter"/>
</dbReference>
<dbReference type="EMBL" id="CAEY01000792">
    <property type="status" value="NOT_ANNOTATED_CDS"/>
    <property type="molecule type" value="Genomic_DNA"/>
</dbReference>
<reference evidence="6" key="2">
    <citation type="submission" date="2015-06" db="UniProtKB">
        <authorList>
            <consortium name="EnsemblMetazoa"/>
        </authorList>
    </citation>
    <scope>IDENTIFICATION</scope>
</reference>
<dbReference type="GO" id="GO:0032977">
    <property type="term" value="F:membrane insertase activity"/>
    <property type="evidence" value="ECO:0007669"/>
    <property type="project" value="InterPro"/>
</dbReference>
<name>T1JV87_TETUR</name>
<dbReference type="PANTHER" id="PTHR12428">
    <property type="entry name" value="OXA1"/>
    <property type="match status" value="1"/>
</dbReference>
<keyword evidence="2 5" id="KW-0812">Transmembrane</keyword>
<feature type="transmembrane region" description="Helical" evidence="5">
    <location>
        <begin position="27"/>
        <end position="50"/>
    </location>
</feature>
<dbReference type="InterPro" id="IPR001708">
    <property type="entry name" value="YidC/ALB3/OXA1/COX18"/>
</dbReference>
<proteinExistence type="predicted"/>
<dbReference type="STRING" id="32264.T1JV87"/>
<keyword evidence="7" id="KW-1185">Reference proteome</keyword>
<dbReference type="HOGENOM" id="CLU_1436144_0_0_1"/>
<evidence type="ECO:0000256" key="5">
    <source>
        <dbReference type="SAM" id="Phobius"/>
    </source>
</evidence>
<sequence>MASSGHEVMKDGGFGPFFDLTVPDPTYILPSVTALTLFCIMKIGVEFGAITAQTTVSPIQNLLKKGSMFAVPLVIFYATTKMPAAIGLYWATSNSISILQSLIMLNPKVRAALKIPPTIPKAKGEKRGIFNAVTQSWTDIKGAWKTTLQDRAARKISNEYLNQFERSGVGPLRKTYDYDPTRKNTKRKS</sequence>
<accession>T1JV87</accession>
<keyword evidence="3 5" id="KW-1133">Transmembrane helix</keyword>
<reference evidence="7" key="1">
    <citation type="submission" date="2011-08" db="EMBL/GenBank/DDBJ databases">
        <authorList>
            <person name="Rombauts S."/>
        </authorList>
    </citation>
    <scope>NUCLEOTIDE SEQUENCE</scope>
    <source>
        <strain evidence="7">London</strain>
    </source>
</reference>
<evidence type="ECO:0000256" key="4">
    <source>
        <dbReference type="ARBA" id="ARBA00023136"/>
    </source>
</evidence>